<protein>
    <submittedName>
        <fullName evidence="5">4Fe-4S dicluster domain-containing protein</fullName>
    </submittedName>
</protein>
<evidence type="ECO:0000256" key="3">
    <source>
        <dbReference type="ARBA" id="ARBA00023014"/>
    </source>
</evidence>
<evidence type="ECO:0000313" key="6">
    <source>
        <dbReference type="Proteomes" id="UP000366051"/>
    </source>
</evidence>
<evidence type="ECO:0000256" key="2">
    <source>
        <dbReference type="ARBA" id="ARBA00023004"/>
    </source>
</evidence>
<accession>A0A5Q2MWM9</accession>
<dbReference type="Gene3D" id="3.30.70.20">
    <property type="match status" value="1"/>
</dbReference>
<reference evidence="6" key="1">
    <citation type="submission" date="2019-11" db="EMBL/GenBank/DDBJ databases">
        <title>Genome sequence of Heliorestis convoluta strain HH, an alkaliphilic and minimalistic phototrophic bacterium from a soda lake in Egypt.</title>
        <authorList>
            <person name="Dewey E.D."/>
            <person name="Stokes L.M."/>
            <person name="Burchell B.M."/>
            <person name="Shaffer K.N."/>
            <person name="Huntington A.M."/>
            <person name="Baker J.M."/>
            <person name="Nadendla S."/>
            <person name="Giglio M.G."/>
            <person name="Touchman J.W."/>
            <person name="Blankenship R.E."/>
            <person name="Madigan M.T."/>
            <person name="Sattley W.M."/>
        </authorList>
    </citation>
    <scope>NUCLEOTIDE SEQUENCE [LARGE SCALE GENOMIC DNA]</scope>
    <source>
        <strain evidence="6">HH</strain>
    </source>
</reference>
<sequence>MSIEAFIVKNLCSECGVCLNSCPFGAFMKIGESIQVLGDLCRSCEACVDCCQSGAIAFKAK</sequence>
<keyword evidence="6" id="KW-1185">Reference proteome</keyword>
<gene>
    <name evidence="5" type="ORF">FTV88_0757</name>
</gene>
<evidence type="ECO:0000259" key="4">
    <source>
        <dbReference type="PROSITE" id="PS51379"/>
    </source>
</evidence>
<dbReference type="Proteomes" id="UP000366051">
    <property type="component" value="Chromosome"/>
</dbReference>
<dbReference type="InterPro" id="IPR017896">
    <property type="entry name" value="4Fe4S_Fe-S-bd"/>
</dbReference>
<dbReference type="EMBL" id="CP045875">
    <property type="protein sequence ID" value="QGG46934.1"/>
    <property type="molecule type" value="Genomic_DNA"/>
</dbReference>
<evidence type="ECO:0000313" key="5">
    <source>
        <dbReference type="EMBL" id="QGG46934.1"/>
    </source>
</evidence>
<proteinExistence type="predicted"/>
<dbReference type="Pfam" id="PF13187">
    <property type="entry name" value="Fer4_9"/>
    <property type="match status" value="1"/>
</dbReference>
<keyword evidence="1" id="KW-0479">Metal-binding</keyword>
<dbReference type="PROSITE" id="PS51379">
    <property type="entry name" value="4FE4S_FER_2"/>
    <property type="match status" value="2"/>
</dbReference>
<dbReference type="RefSeq" id="WP_153724417.1">
    <property type="nucleotide sequence ID" value="NZ_CP045875.1"/>
</dbReference>
<keyword evidence="3" id="KW-0411">Iron-sulfur</keyword>
<dbReference type="InterPro" id="IPR017900">
    <property type="entry name" value="4Fe4S_Fe_S_CS"/>
</dbReference>
<organism evidence="5 6">
    <name type="scientific">Heliorestis convoluta</name>
    <dbReference type="NCBI Taxonomy" id="356322"/>
    <lineage>
        <taxon>Bacteria</taxon>
        <taxon>Bacillati</taxon>
        <taxon>Bacillota</taxon>
        <taxon>Clostridia</taxon>
        <taxon>Eubacteriales</taxon>
        <taxon>Heliobacteriaceae</taxon>
        <taxon>Heliorestis</taxon>
    </lineage>
</organism>
<dbReference type="SUPFAM" id="SSF54862">
    <property type="entry name" value="4Fe-4S ferredoxins"/>
    <property type="match status" value="1"/>
</dbReference>
<dbReference type="KEGG" id="hcv:FTV88_0757"/>
<dbReference type="GO" id="GO:0051536">
    <property type="term" value="F:iron-sulfur cluster binding"/>
    <property type="evidence" value="ECO:0007669"/>
    <property type="project" value="UniProtKB-KW"/>
</dbReference>
<dbReference type="GO" id="GO:0046872">
    <property type="term" value="F:metal ion binding"/>
    <property type="evidence" value="ECO:0007669"/>
    <property type="project" value="UniProtKB-KW"/>
</dbReference>
<feature type="domain" description="4Fe-4S ferredoxin-type" evidence="4">
    <location>
        <begin position="34"/>
        <end position="61"/>
    </location>
</feature>
<dbReference type="OrthoDB" id="9810688at2"/>
<evidence type="ECO:0000256" key="1">
    <source>
        <dbReference type="ARBA" id="ARBA00022723"/>
    </source>
</evidence>
<name>A0A5Q2MWM9_9FIRM</name>
<keyword evidence="2" id="KW-0408">Iron</keyword>
<dbReference type="PROSITE" id="PS00198">
    <property type="entry name" value="4FE4S_FER_1"/>
    <property type="match status" value="1"/>
</dbReference>
<feature type="domain" description="4Fe-4S ferredoxin-type" evidence="4">
    <location>
        <begin position="3"/>
        <end position="33"/>
    </location>
</feature>
<dbReference type="AlphaFoldDB" id="A0A5Q2MWM9"/>